<dbReference type="AlphaFoldDB" id="A0A0L8GIE6"/>
<proteinExistence type="predicted"/>
<sequence>MFCHLDEQLMYLHLDVFSGTGFCLSKLVLYHWVKCILPCPAVIGCFECSMIVLCYHNKIVLHLATCSSAMIYQNVFSIKDSFEKFLSASQLSIGIFVKK</sequence>
<gene>
    <name evidence="1" type="ORF">OCBIM_22032990mg</name>
</gene>
<accession>A0A0L8GIE6</accession>
<organism evidence="1">
    <name type="scientific">Octopus bimaculoides</name>
    <name type="common">California two-spotted octopus</name>
    <dbReference type="NCBI Taxonomy" id="37653"/>
    <lineage>
        <taxon>Eukaryota</taxon>
        <taxon>Metazoa</taxon>
        <taxon>Spiralia</taxon>
        <taxon>Lophotrochozoa</taxon>
        <taxon>Mollusca</taxon>
        <taxon>Cephalopoda</taxon>
        <taxon>Coleoidea</taxon>
        <taxon>Octopodiformes</taxon>
        <taxon>Octopoda</taxon>
        <taxon>Incirrata</taxon>
        <taxon>Octopodidae</taxon>
        <taxon>Octopus</taxon>
    </lineage>
</organism>
<reference evidence="1" key="1">
    <citation type="submission" date="2015-07" db="EMBL/GenBank/DDBJ databases">
        <title>MeaNS - Measles Nucleotide Surveillance Program.</title>
        <authorList>
            <person name="Tran T."/>
            <person name="Druce J."/>
        </authorList>
    </citation>
    <scope>NUCLEOTIDE SEQUENCE</scope>
    <source>
        <strain evidence="1">UCB-OBI-ISO-001</strain>
        <tissue evidence="1">Gonad</tissue>
    </source>
</reference>
<evidence type="ECO:0000313" key="1">
    <source>
        <dbReference type="EMBL" id="KOF76733.1"/>
    </source>
</evidence>
<name>A0A0L8GIE6_OCTBM</name>
<dbReference type="EMBL" id="KQ421710">
    <property type="protein sequence ID" value="KOF76733.1"/>
    <property type="molecule type" value="Genomic_DNA"/>
</dbReference>
<protein>
    <submittedName>
        <fullName evidence="1">Uncharacterized protein</fullName>
    </submittedName>
</protein>